<gene>
    <name evidence="2" type="ORF">DJ90_4320</name>
    <name evidence="3" type="ORF">GNQ08_23880</name>
</gene>
<dbReference type="EMBL" id="JMQA01000040">
    <property type="protein sequence ID" value="KFM98457.1"/>
    <property type="molecule type" value="Genomic_DNA"/>
</dbReference>
<dbReference type="EMBL" id="WNZZ01000025">
    <property type="protein sequence ID" value="MUG25411.1"/>
    <property type="molecule type" value="Genomic_DNA"/>
</dbReference>
<dbReference type="Proteomes" id="UP000029278">
    <property type="component" value="Unassembled WGS sequence"/>
</dbReference>
<accession>A0A090YKL8</accession>
<dbReference type="OrthoDB" id="9772751at2"/>
<dbReference type="GO" id="GO:0032259">
    <property type="term" value="P:methylation"/>
    <property type="evidence" value="ECO:0007669"/>
    <property type="project" value="UniProtKB-KW"/>
</dbReference>
<organism evidence="2 4">
    <name type="scientific">Paenibacillus macerans</name>
    <name type="common">Bacillus macerans</name>
    <dbReference type="NCBI Taxonomy" id="44252"/>
    <lineage>
        <taxon>Bacteria</taxon>
        <taxon>Bacillati</taxon>
        <taxon>Bacillota</taxon>
        <taxon>Bacilli</taxon>
        <taxon>Bacillales</taxon>
        <taxon>Paenibacillaceae</taxon>
        <taxon>Paenibacillus</taxon>
    </lineage>
</organism>
<sequence>MDILNPAFDYDKYGHEYSGYRRTDPRIAEYVHRALGDAKTVLNVGAGAGSYEPADRYVVAVEPSRVMREQRLARGKAPAVIGRADSLPFDDQAFDASMAMITVHHWPDIRRGLTELRRVTRDTAVVMTFDPAALEGIWLAHYFPELIEIERIRMPALDVIAEALGGDCEIVPVPIPFDCIDGFQEAFYGRPEAFLVKEVRAAQSAWEFLPEGAEEKLVQRLADDLRSGEWERRFAAYRQTPFHTCALSLVVADVRGRV</sequence>
<dbReference type="InterPro" id="IPR029063">
    <property type="entry name" value="SAM-dependent_MTases_sf"/>
</dbReference>
<dbReference type="Proteomes" id="UP000442469">
    <property type="component" value="Unassembled WGS sequence"/>
</dbReference>
<evidence type="ECO:0000313" key="5">
    <source>
        <dbReference type="Proteomes" id="UP000442469"/>
    </source>
</evidence>
<dbReference type="InterPro" id="IPR013216">
    <property type="entry name" value="Methyltransf_11"/>
</dbReference>
<keyword evidence="2" id="KW-0808">Transferase</keyword>
<dbReference type="Gene3D" id="3.40.50.150">
    <property type="entry name" value="Vaccinia Virus protein VP39"/>
    <property type="match status" value="1"/>
</dbReference>
<dbReference type="RefSeq" id="WP_036624306.1">
    <property type="nucleotide sequence ID" value="NZ_BGML01000001.1"/>
</dbReference>
<dbReference type="Pfam" id="PF08241">
    <property type="entry name" value="Methyltransf_11"/>
    <property type="match status" value="1"/>
</dbReference>
<comment type="caution">
    <text evidence="2">The sequence shown here is derived from an EMBL/GenBank/DDBJ whole genome shotgun (WGS) entry which is preliminary data.</text>
</comment>
<keyword evidence="2" id="KW-0489">Methyltransferase</keyword>
<evidence type="ECO:0000313" key="3">
    <source>
        <dbReference type="EMBL" id="MUG25411.1"/>
    </source>
</evidence>
<name>A0A090YKL8_PAEMA</name>
<feature type="domain" description="Methyltransferase type 11" evidence="1">
    <location>
        <begin position="42"/>
        <end position="123"/>
    </location>
</feature>
<evidence type="ECO:0000259" key="1">
    <source>
        <dbReference type="Pfam" id="PF08241"/>
    </source>
</evidence>
<dbReference type="GO" id="GO:0008757">
    <property type="term" value="F:S-adenosylmethionine-dependent methyltransferase activity"/>
    <property type="evidence" value="ECO:0007669"/>
    <property type="project" value="InterPro"/>
</dbReference>
<dbReference type="PATRIC" id="fig|44252.3.peg.4886"/>
<dbReference type="HOGENOM" id="CLU_037990_8_0_9"/>
<dbReference type="SUPFAM" id="SSF53335">
    <property type="entry name" value="S-adenosyl-L-methionine-dependent methyltransferases"/>
    <property type="match status" value="1"/>
</dbReference>
<evidence type="ECO:0000313" key="4">
    <source>
        <dbReference type="Proteomes" id="UP000029278"/>
    </source>
</evidence>
<dbReference type="AlphaFoldDB" id="A0A090YKL8"/>
<keyword evidence="4" id="KW-1185">Reference proteome</keyword>
<evidence type="ECO:0000313" key="2">
    <source>
        <dbReference type="EMBL" id="KFM98457.1"/>
    </source>
</evidence>
<dbReference type="GeneID" id="77008407"/>
<reference evidence="2 4" key="1">
    <citation type="submission" date="2014-04" db="EMBL/GenBank/DDBJ databases">
        <authorList>
            <person name="Bishop-Lilly K.A."/>
            <person name="Broomall S.M."/>
            <person name="Chain P.S."/>
            <person name="Chertkov O."/>
            <person name="Coyne S.R."/>
            <person name="Daligault H.E."/>
            <person name="Davenport K.W."/>
            <person name="Erkkila T."/>
            <person name="Frey K.G."/>
            <person name="Gibbons H.S."/>
            <person name="Gu W."/>
            <person name="Jaissle J."/>
            <person name="Johnson S.L."/>
            <person name="Koroleva G.I."/>
            <person name="Ladner J.T."/>
            <person name="Lo C.-C."/>
            <person name="Minogue T.D."/>
            <person name="Munk C."/>
            <person name="Palacios G.F."/>
            <person name="Redden C.L."/>
            <person name="Rosenzweig C.N."/>
            <person name="Scholz M.B."/>
            <person name="Teshima H."/>
            <person name="Xu Y."/>
        </authorList>
    </citation>
    <scope>NUCLEOTIDE SEQUENCE [LARGE SCALE GENOMIC DNA]</scope>
    <source>
        <strain evidence="2 4">8244</strain>
    </source>
</reference>
<protein>
    <submittedName>
        <fullName evidence="2">Methyltransferase domain protein</fullName>
    </submittedName>
    <submittedName>
        <fullName evidence="3">Methyltransferase domain-containing protein</fullName>
    </submittedName>
</protein>
<dbReference type="STRING" id="44252.DJ90_4320"/>
<reference evidence="3 5" key="2">
    <citation type="submission" date="2019-11" db="EMBL/GenBank/DDBJ databases">
        <title>Draft genome sequences of five Paenibacillus species of dairy origin.</title>
        <authorList>
            <person name="Olajide A.M."/>
            <person name="Chen S."/>
            <person name="Lapointe G."/>
        </authorList>
    </citation>
    <scope>NUCLEOTIDE SEQUENCE [LARGE SCALE GENOMIC DNA]</scope>
    <source>
        <strain evidence="3 5">3CT49</strain>
    </source>
</reference>
<proteinExistence type="predicted"/>